<dbReference type="KEGG" id="vg:17778784"/>
<proteinExistence type="predicted"/>
<protein>
    <submittedName>
        <fullName evidence="2">Uncharacterized protein</fullName>
    </submittedName>
</protein>
<reference evidence="2 3" key="1">
    <citation type="submission" date="2013-11" db="EMBL/GenBank/DDBJ databases">
        <title>DNA sequence associated with virophage mimiviridae genotype specificity.</title>
        <authorList>
            <person name="Gaia M."/>
            <person name="Benamar S."/>
            <person name="Boughalmi M."/>
            <person name="Pagnier I."/>
            <person name="Croce O."/>
            <person name="Colson P."/>
            <person name="Raoult D."/>
            <person name="La Scola B."/>
        </authorList>
    </citation>
    <scope>NUCLEOTIDE SEQUENCE [LARGE SCALE GENOMIC DNA]</scope>
    <source>
        <strain evidence="2">Strain</strain>
    </source>
</reference>
<evidence type="ECO:0000256" key="1">
    <source>
        <dbReference type="SAM" id="MobiDB-lite"/>
    </source>
</evidence>
<dbReference type="EMBL" id="HG531932">
    <property type="protein sequence ID" value="CDI70063.1"/>
    <property type="molecule type" value="Genomic_DNA"/>
</dbReference>
<accession>V6BPP0</accession>
<feature type="compositionally biased region" description="Basic residues" evidence="1">
    <location>
        <begin position="92"/>
        <end position="131"/>
    </location>
</feature>
<organism evidence="2 3">
    <name type="scientific">Zamilon virus</name>
    <dbReference type="NCBI Taxonomy" id="1411887"/>
    <lineage>
        <taxon>Viruses</taxon>
        <taxon>Varidnaviria</taxon>
        <taxon>Bamfordvirae</taxon>
        <taxon>Preplasmiviricota</taxon>
        <taxon>Polisuviricotina</taxon>
        <taxon>Virophaviricetes</taxon>
        <taxon>Mividavirales</taxon>
        <taxon>Sputniviroviridae</taxon>
        <taxon>Sputnikvirus</taxon>
        <taxon>Sputnikvirus zamilonense</taxon>
        <taxon>Mimivirus-dependent virus Zamilon</taxon>
    </lineage>
</organism>
<keyword evidence="3" id="KW-1185">Reference proteome</keyword>
<dbReference type="RefSeq" id="YP_008859649.1">
    <property type="nucleotide sequence ID" value="NC_022990.1"/>
</dbReference>
<feature type="region of interest" description="Disordered" evidence="1">
    <location>
        <begin position="75"/>
        <end position="147"/>
    </location>
</feature>
<name>V6BPP0_9VIRU</name>
<evidence type="ECO:0000313" key="2">
    <source>
        <dbReference type="EMBL" id="CDI70063.1"/>
    </source>
</evidence>
<dbReference type="GeneID" id="17778784"/>
<dbReference type="Proteomes" id="UP000018625">
    <property type="component" value="Segment"/>
</dbReference>
<sequence length="147" mass="15887">MSKKVLLSGTAPRGGCFCPNCGTEVGGVLAGVLSGGRTVKRRVKKGGIGTKAGAKKSPWVAFLQKFAKEHGMKYGEAMQSPKAKKQYEALKKKSGKTTKKKSSGSKTKKITKKKPVKKSLKGGSKRTKRSPKMSNNDQRILEELMNM</sequence>
<evidence type="ECO:0000313" key="3">
    <source>
        <dbReference type="Proteomes" id="UP000018625"/>
    </source>
</evidence>